<reference evidence="11 12" key="1">
    <citation type="submission" date="2019-07" db="EMBL/GenBank/DDBJ databases">
        <title>Whole genome shotgun sequence of Acetobacter oeni NBRC 105207.</title>
        <authorList>
            <person name="Hosoyama A."/>
            <person name="Uohara A."/>
            <person name="Ohji S."/>
            <person name="Ichikawa N."/>
        </authorList>
    </citation>
    <scope>NUCLEOTIDE SEQUENCE [LARGE SCALE GENOMIC DNA]</scope>
    <source>
        <strain evidence="11 12">NBRC 105207</strain>
    </source>
</reference>
<dbReference type="Pfam" id="PF12704">
    <property type="entry name" value="MacB_PCD"/>
    <property type="match status" value="1"/>
</dbReference>
<evidence type="ECO:0000256" key="6">
    <source>
        <dbReference type="ARBA" id="ARBA00022989"/>
    </source>
</evidence>
<evidence type="ECO:0000256" key="4">
    <source>
        <dbReference type="ARBA" id="ARBA00022475"/>
    </source>
</evidence>
<keyword evidence="4" id="KW-1003">Cell membrane</keyword>
<comment type="similarity">
    <text evidence="2">Belongs to the ABC-4 integral membrane protein family. LolC/E subfamily.</text>
</comment>
<evidence type="ECO:0000259" key="10">
    <source>
        <dbReference type="Pfam" id="PF12704"/>
    </source>
</evidence>
<organism evidence="11 12">
    <name type="scientific">Acetobacter oeni</name>
    <dbReference type="NCBI Taxonomy" id="304077"/>
    <lineage>
        <taxon>Bacteria</taxon>
        <taxon>Pseudomonadati</taxon>
        <taxon>Pseudomonadota</taxon>
        <taxon>Alphaproteobacteria</taxon>
        <taxon>Acetobacterales</taxon>
        <taxon>Acetobacteraceae</taxon>
        <taxon>Acetobacter</taxon>
    </lineage>
</organism>
<dbReference type="OrthoDB" id="9808461at2"/>
<evidence type="ECO:0000259" key="9">
    <source>
        <dbReference type="Pfam" id="PF02687"/>
    </source>
</evidence>
<gene>
    <name evidence="11" type="ORF">AOE01nite_10810</name>
</gene>
<sequence>MFGSFERAVAGRYLRARKGERFVSVIAIFSLAGIALGVATLIIVMAVMNGFRSDLMGRILGLNGDLTLYGMSRSITDYDDIAAKVRKVPGVTSATPMLEGQVLLSVGAYSAGGIVHGMTRQGLQDLKAVSSSIIAGSLDDFQGDDAIAVGATLADRAGLAIGSKITLVSPNGAATAFGTMPRVRAYRVVAIFDAGMNDYNSGYVFLPLPAAQVYFQKPAAVTQIVVMTTDAENVQPVTRAIEKTLGDPRIRVLDWTNSNNAFFGAVQVEQNVMFLILTLIILVAAFNVISSLIMMVKDKTADIAVLRTLGATRGAIMRIFLMCGASVGVTGTVLGTLIGVVFCENIERIRQFLQKLTGTNLFNPEVYYLEHLPAKLVWSQVLEVIFMALVLSLLATLYPSWRAARTDPVEALRHG</sequence>
<dbReference type="GO" id="GO:0044874">
    <property type="term" value="P:lipoprotein localization to outer membrane"/>
    <property type="evidence" value="ECO:0007669"/>
    <property type="project" value="TreeGrafter"/>
</dbReference>
<dbReference type="RefSeq" id="WP_146886861.1">
    <property type="nucleotide sequence ID" value="NZ_BJYG01000011.1"/>
</dbReference>
<dbReference type="InterPro" id="IPR025857">
    <property type="entry name" value="MacB_PCD"/>
</dbReference>
<dbReference type="Proteomes" id="UP000321746">
    <property type="component" value="Unassembled WGS sequence"/>
</dbReference>
<feature type="transmembrane region" description="Helical" evidence="8">
    <location>
        <begin position="377"/>
        <end position="398"/>
    </location>
</feature>
<name>A0A511XIT0_9PROT</name>
<keyword evidence="6 8" id="KW-1133">Transmembrane helix</keyword>
<evidence type="ECO:0000256" key="7">
    <source>
        <dbReference type="ARBA" id="ARBA00023136"/>
    </source>
</evidence>
<keyword evidence="3" id="KW-0813">Transport</keyword>
<evidence type="ECO:0000256" key="3">
    <source>
        <dbReference type="ARBA" id="ARBA00022448"/>
    </source>
</evidence>
<keyword evidence="12" id="KW-1185">Reference proteome</keyword>
<evidence type="ECO:0000256" key="1">
    <source>
        <dbReference type="ARBA" id="ARBA00004651"/>
    </source>
</evidence>
<dbReference type="InterPro" id="IPR003838">
    <property type="entry name" value="ABC3_permease_C"/>
</dbReference>
<dbReference type="Pfam" id="PF02687">
    <property type="entry name" value="FtsX"/>
    <property type="match status" value="1"/>
</dbReference>
<evidence type="ECO:0000313" key="12">
    <source>
        <dbReference type="Proteomes" id="UP000321746"/>
    </source>
</evidence>
<feature type="transmembrane region" description="Helical" evidence="8">
    <location>
        <begin position="315"/>
        <end position="342"/>
    </location>
</feature>
<keyword evidence="5 8" id="KW-0812">Transmembrane</keyword>
<evidence type="ECO:0000256" key="5">
    <source>
        <dbReference type="ARBA" id="ARBA00022692"/>
    </source>
</evidence>
<keyword evidence="11" id="KW-0449">Lipoprotein</keyword>
<dbReference type="InterPro" id="IPR051447">
    <property type="entry name" value="Lipoprotein-release_system"/>
</dbReference>
<comment type="subcellular location">
    <subcellularLocation>
        <location evidence="1">Cell membrane</location>
        <topology evidence="1">Multi-pass membrane protein</topology>
    </subcellularLocation>
</comment>
<evidence type="ECO:0000313" key="11">
    <source>
        <dbReference type="EMBL" id="GEN62857.1"/>
    </source>
</evidence>
<dbReference type="PANTHER" id="PTHR30489">
    <property type="entry name" value="LIPOPROTEIN-RELEASING SYSTEM TRANSMEMBRANE PROTEIN LOLE"/>
    <property type="match status" value="1"/>
</dbReference>
<dbReference type="GO" id="GO:0098797">
    <property type="term" value="C:plasma membrane protein complex"/>
    <property type="evidence" value="ECO:0007669"/>
    <property type="project" value="TreeGrafter"/>
</dbReference>
<dbReference type="GO" id="GO:0042953">
    <property type="term" value="P:lipoprotein transport"/>
    <property type="evidence" value="ECO:0007669"/>
    <property type="project" value="InterPro"/>
</dbReference>
<keyword evidence="7 8" id="KW-0472">Membrane</keyword>
<feature type="transmembrane region" description="Helical" evidence="8">
    <location>
        <begin position="272"/>
        <end position="294"/>
    </location>
</feature>
<evidence type="ECO:0000256" key="8">
    <source>
        <dbReference type="SAM" id="Phobius"/>
    </source>
</evidence>
<proteinExistence type="inferred from homology"/>
<dbReference type="PANTHER" id="PTHR30489:SF0">
    <property type="entry name" value="LIPOPROTEIN-RELEASING SYSTEM TRANSMEMBRANE PROTEIN LOLE"/>
    <property type="match status" value="1"/>
</dbReference>
<feature type="domain" description="MacB-like periplasmic core" evidence="10">
    <location>
        <begin position="29"/>
        <end position="243"/>
    </location>
</feature>
<dbReference type="EMBL" id="BJYG01000011">
    <property type="protein sequence ID" value="GEN62857.1"/>
    <property type="molecule type" value="Genomic_DNA"/>
</dbReference>
<feature type="transmembrane region" description="Helical" evidence="8">
    <location>
        <begin position="22"/>
        <end position="48"/>
    </location>
</feature>
<dbReference type="NCBIfam" id="TIGR02212">
    <property type="entry name" value="lolCE"/>
    <property type="match status" value="1"/>
</dbReference>
<comment type="caution">
    <text evidence="11">The sequence shown here is derived from an EMBL/GenBank/DDBJ whole genome shotgun (WGS) entry which is preliminary data.</text>
</comment>
<dbReference type="InterPro" id="IPR011925">
    <property type="entry name" value="LolCE_TM"/>
</dbReference>
<accession>A0A511XIT0</accession>
<protein>
    <submittedName>
        <fullName evidence="11">LolC/E family lipoprotein releasing system, protein</fullName>
    </submittedName>
</protein>
<feature type="domain" description="ABC3 transporter permease C-terminal" evidence="9">
    <location>
        <begin position="275"/>
        <end position="408"/>
    </location>
</feature>
<evidence type="ECO:0000256" key="2">
    <source>
        <dbReference type="ARBA" id="ARBA00005236"/>
    </source>
</evidence>
<dbReference type="AlphaFoldDB" id="A0A511XIT0"/>